<evidence type="ECO:0000256" key="1">
    <source>
        <dbReference type="SAM" id="MobiDB-lite"/>
    </source>
</evidence>
<proteinExistence type="predicted"/>
<protein>
    <submittedName>
        <fullName evidence="2">Uncharacterized protein</fullName>
    </submittedName>
</protein>
<dbReference type="Proteomes" id="UP001497516">
    <property type="component" value="Chromosome 1"/>
</dbReference>
<feature type="compositionally biased region" description="Polar residues" evidence="1">
    <location>
        <begin position="36"/>
        <end position="47"/>
    </location>
</feature>
<organism evidence="2 3">
    <name type="scientific">Linum trigynum</name>
    <dbReference type="NCBI Taxonomy" id="586398"/>
    <lineage>
        <taxon>Eukaryota</taxon>
        <taxon>Viridiplantae</taxon>
        <taxon>Streptophyta</taxon>
        <taxon>Embryophyta</taxon>
        <taxon>Tracheophyta</taxon>
        <taxon>Spermatophyta</taxon>
        <taxon>Magnoliopsida</taxon>
        <taxon>eudicotyledons</taxon>
        <taxon>Gunneridae</taxon>
        <taxon>Pentapetalae</taxon>
        <taxon>rosids</taxon>
        <taxon>fabids</taxon>
        <taxon>Malpighiales</taxon>
        <taxon>Linaceae</taxon>
        <taxon>Linum</taxon>
    </lineage>
</organism>
<reference evidence="2 3" key="1">
    <citation type="submission" date="2024-04" db="EMBL/GenBank/DDBJ databases">
        <authorList>
            <person name="Fracassetti M."/>
        </authorList>
    </citation>
    <scope>NUCLEOTIDE SEQUENCE [LARGE SCALE GENOMIC DNA]</scope>
</reference>
<dbReference type="EMBL" id="OZ034813">
    <property type="protein sequence ID" value="CAL1355866.1"/>
    <property type="molecule type" value="Genomic_DNA"/>
</dbReference>
<evidence type="ECO:0000313" key="3">
    <source>
        <dbReference type="Proteomes" id="UP001497516"/>
    </source>
</evidence>
<feature type="compositionally biased region" description="Basic and acidic residues" evidence="1">
    <location>
        <begin position="55"/>
        <end position="65"/>
    </location>
</feature>
<evidence type="ECO:0000313" key="2">
    <source>
        <dbReference type="EMBL" id="CAL1355866.1"/>
    </source>
</evidence>
<feature type="region of interest" description="Disordered" evidence="1">
    <location>
        <begin position="13"/>
        <end position="77"/>
    </location>
</feature>
<gene>
    <name evidence="2" type="ORF">LTRI10_LOCUS3597</name>
</gene>
<accession>A0AAV2CIT3</accession>
<dbReference type="AlphaFoldDB" id="A0AAV2CIT3"/>
<keyword evidence="3" id="KW-1185">Reference proteome</keyword>
<sequence length="169" mass="18799">MARIAADQVVEFTLKEDGGSNPHDVPQELVDEEVVPSQNHEGQQQVIDSEDDQSNDDHLPFEIKRRSPGGVSMETRKGLTGRVHRVVEAFEAGLVFAQAEEIPLDGPRSTLNEYGTNLMDPPVENRKRVLEELDGEVGDPPTPKKQFVESSDDLEKVEKASLEWPQGDK</sequence>
<feature type="compositionally biased region" description="Basic and acidic residues" evidence="1">
    <location>
        <begin position="153"/>
        <end position="169"/>
    </location>
</feature>
<feature type="region of interest" description="Disordered" evidence="1">
    <location>
        <begin position="133"/>
        <end position="169"/>
    </location>
</feature>
<name>A0AAV2CIT3_9ROSI</name>